<organism evidence="2 3">
    <name type="scientific">Pedococcus cremeus</name>
    <dbReference type="NCBI Taxonomy" id="587636"/>
    <lineage>
        <taxon>Bacteria</taxon>
        <taxon>Bacillati</taxon>
        <taxon>Actinomycetota</taxon>
        <taxon>Actinomycetes</taxon>
        <taxon>Micrococcales</taxon>
        <taxon>Intrasporangiaceae</taxon>
        <taxon>Pedococcus</taxon>
    </lineage>
</organism>
<gene>
    <name evidence="2" type="ORF">SAMN05216199_1375</name>
</gene>
<protein>
    <submittedName>
        <fullName evidence="2">Uncharacterized protein</fullName>
    </submittedName>
</protein>
<dbReference type="OrthoDB" id="5192422at2"/>
<keyword evidence="3" id="KW-1185">Reference proteome</keyword>
<feature type="compositionally biased region" description="Basic residues" evidence="1">
    <location>
        <begin position="1"/>
        <end position="13"/>
    </location>
</feature>
<evidence type="ECO:0000256" key="1">
    <source>
        <dbReference type="SAM" id="MobiDB-lite"/>
    </source>
</evidence>
<name>A0A1H9SYM1_9MICO</name>
<feature type="region of interest" description="Disordered" evidence="1">
    <location>
        <begin position="1"/>
        <end position="25"/>
    </location>
</feature>
<dbReference type="STRING" id="587636.SAMN05216199_1375"/>
<dbReference type="Proteomes" id="UP000199019">
    <property type="component" value="Unassembled WGS sequence"/>
</dbReference>
<accession>A0A1H9SYM1</accession>
<dbReference type="AlphaFoldDB" id="A0A1H9SYM1"/>
<reference evidence="3" key="1">
    <citation type="submission" date="2016-10" db="EMBL/GenBank/DDBJ databases">
        <authorList>
            <person name="Varghese N."/>
            <person name="Submissions S."/>
        </authorList>
    </citation>
    <scope>NUCLEOTIDE SEQUENCE [LARGE SCALE GENOMIC DNA]</scope>
    <source>
        <strain evidence="3">CGMCC 1.6963</strain>
    </source>
</reference>
<sequence>MAWWRRGRGRRLGRGPSDGPNMSVDRDAVRSHLAQFVASRRGVEAYVEPPTNVTATTVILIAHDGEWTRRAAGSRQAAFDLARSLGVPVYDVNQTGYPNRMREWNSRQRRKA</sequence>
<evidence type="ECO:0000313" key="2">
    <source>
        <dbReference type="EMBL" id="SER89968.1"/>
    </source>
</evidence>
<proteinExistence type="predicted"/>
<evidence type="ECO:0000313" key="3">
    <source>
        <dbReference type="Proteomes" id="UP000199019"/>
    </source>
</evidence>
<dbReference type="EMBL" id="FOHB01000002">
    <property type="protein sequence ID" value="SER89968.1"/>
    <property type="molecule type" value="Genomic_DNA"/>
</dbReference>